<evidence type="ECO:0000313" key="1">
    <source>
        <dbReference type="EMBL" id="SVA46272.1"/>
    </source>
</evidence>
<dbReference type="EMBL" id="UINC01010401">
    <property type="protein sequence ID" value="SVA46272.1"/>
    <property type="molecule type" value="Genomic_DNA"/>
</dbReference>
<evidence type="ECO:0008006" key="2">
    <source>
        <dbReference type="Google" id="ProtNLM"/>
    </source>
</evidence>
<protein>
    <recommendedName>
        <fullName evidence="2">Membrane transport protein MMPL domain-containing protein</fullName>
    </recommendedName>
</protein>
<gene>
    <name evidence="1" type="ORF">METZ01_LOCUS99126</name>
</gene>
<accession>A0A381W1B5</accession>
<feature type="non-terminal residue" evidence="1">
    <location>
        <position position="120"/>
    </location>
</feature>
<dbReference type="AlphaFoldDB" id="A0A381W1B5"/>
<organism evidence="1">
    <name type="scientific">marine metagenome</name>
    <dbReference type="NCBI Taxonomy" id="408172"/>
    <lineage>
        <taxon>unclassified sequences</taxon>
        <taxon>metagenomes</taxon>
        <taxon>ecological metagenomes</taxon>
    </lineage>
</organism>
<name>A0A381W1B5_9ZZZZ</name>
<proteinExistence type="predicted"/>
<reference evidence="1" key="1">
    <citation type="submission" date="2018-05" db="EMBL/GenBank/DDBJ databases">
        <authorList>
            <person name="Lanie J.A."/>
            <person name="Ng W.-L."/>
            <person name="Kazmierczak K.M."/>
            <person name="Andrzejewski T.M."/>
            <person name="Davidsen T.M."/>
            <person name="Wayne K.J."/>
            <person name="Tettelin H."/>
            <person name="Glass J.I."/>
            <person name="Rusch D."/>
            <person name="Podicherti R."/>
            <person name="Tsui H.-C.T."/>
            <person name="Winkler M.E."/>
        </authorList>
    </citation>
    <scope>NUCLEOTIDE SEQUENCE</scope>
</reference>
<sequence length="120" mass="14072">MKKTIRKLIYKLLDHPRLTLFTLGLVTVIFGSFLKDLHLEFSIEQLFTQDDPRIERFLQFRDEFSGVDNILFLIYESNDPFSKENLDKNRHLLQLLETIDGVESVTSLTNLELFTEGGDY</sequence>